<keyword evidence="2" id="KW-1185">Reference proteome</keyword>
<dbReference type="Pfam" id="PF10722">
    <property type="entry name" value="YbjN"/>
    <property type="match status" value="1"/>
</dbReference>
<dbReference type="AlphaFoldDB" id="A0A062U4Z8"/>
<dbReference type="Proteomes" id="UP000249123">
    <property type="component" value="Unassembled WGS sequence"/>
</dbReference>
<dbReference type="InterPro" id="IPR019660">
    <property type="entry name" value="Put_sensory_transdc_reg_YbjN"/>
</dbReference>
<gene>
    <name evidence="1" type="ORF">HY3_12280</name>
</gene>
<comment type="caution">
    <text evidence="1">The sequence shown here is derived from an EMBL/GenBank/DDBJ whole genome shotgun (WGS) entry which is preliminary data.</text>
</comment>
<dbReference type="OrthoDB" id="8480950at2"/>
<evidence type="ECO:0000313" key="2">
    <source>
        <dbReference type="Proteomes" id="UP000249123"/>
    </source>
</evidence>
<protein>
    <submittedName>
        <fullName evidence="1">Uncharacterized protein</fullName>
    </submittedName>
</protein>
<evidence type="ECO:0000313" key="1">
    <source>
        <dbReference type="EMBL" id="RAN33674.1"/>
    </source>
</evidence>
<name>A0A062U4Z8_9PROT</name>
<accession>A0A062U4Z8</accession>
<dbReference type="EMBL" id="AWFB01000017">
    <property type="protein sequence ID" value="RAN33674.1"/>
    <property type="molecule type" value="Genomic_DNA"/>
</dbReference>
<proteinExistence type="predicted"/>
<dbReference type="RefSeq" id="WP_034826115.1">
    <property type="nucleotide sequence ID" value="NZ_AWFA01000017.1"/>
</dbReference>
<sequence length="159" mass="17823">MIRILLCGVVAVSIAVPAFAWPIAPENAGKVLTNAGSEEVEVTWLGDDVARLDAKKGEYYYSVRLMNCDDSRTCSSAMFFSTFTMDGAPDFSMYERTNLYNDSYPFGRAFILPSGDDETYAVGVDYGIDLQNEHNFDEEDLNLFEEIIISYTSHMSEED</sequence>
<dbReference type="STRING" id="1280941.HY2_12180"/>
<organism evidence="1 2">
    <name type="scientific">Hyphomonas pacifica</name>
    <dbReference type="NCBI Taxonomy" id="1280941"/>
    <lineage>
        <taxon>Bacteria</taxon>
        <taxon>Pseudomonadati</taxon>
        <taxon>Pseudomonadota</taxon>
        <taxon>Alphaproteobacteria</taxon>
        <taxon>Hyphomonadales</taxon>
        <taxon>Hyphomonadaceae</taxon>
        <taxon>Hyphomonas</taxon>
    </lineage>
</organism>
<reference evidence="1 2" key="1">
    <citation type="submission" date="2013-04" db="EMBL/GenBank/DDBJ databases">
        <title>Hyphomonas sp. T24B3 Genome Sequencing.</title>
        <authorList>
            <person name="Lai Q."/>
            <person name="Shao Z."/>
        </authorList>
    </citation>
    <scope>NUCLEOTIDE SEQUENCE [LARGE SCALE GENOMIC DNA]</scope>
    <source>
        <strain evidence="1 2">T24B3</strain>
    </source>
</reference>